<evidence type="ECO:0000313" key="1">
    <source>
        <dbReference type="EMBL" id="MBA2117728.1"/>
    </source>
</evidence>
<reference evidence="1 2" key="1">
    <citation type="submission" date="2020-05" db="EMBL/GenBank/DDBJ databases">
        <title>Bremerella alba sp. nov., a novel planctomycete isolated from the surface of the macroalga Fucus spiralis.</title>
        <authorList>
            <person name="Godinho O."/>
            <person name="Botelho R."/>
            <person name="Albuquerque L."/>
            <person name="Wiegand S."/>
            <person name="Da Costa M.S."/>
            <person name="Lobo-Da-Cunha A."/>
            <person name="Jogler C."/>
            <person name="Lage O.M."/>
        </authorList>
    </citation>
    <scope>NUCLEOTIDE SEQUENCE [LARGE SCALE GENOMIC DNA]</scope>
    <source>
        <strain evidence="1 2">FF15</strain>
    </source>
</reference>
<organism evidence="1 2">
    <name type="scientific">Bremerella alba</name>
    <dbReference type="NCBI Taxonomy" id="980252"/>
    <lineage>
        <taxon>Bacteria</taxon>
        <taxon>Pseudomonadati</taxon>
        <taxon>Planctomycetota</taxon>
        <taxon>Planctomycetia</taxon>
        <taxon>Pirellulales</taxon>
        <taxon>Pirellulaceae</taxon>
        <taxon>Bremerella</taxon>
    </lineage>
</organism>
<accession>A0A7V9A9V2</accession>
<comment type="caution">
    <text evidence="1">The sequence shown here is derived from an EMBL/GenBank/DDBJ whole genome shotgun (WGS) entry which is preliminary data.</text>
</comment>
<dbReference type="RefSeq" id="WP_207399098.1">
    <property type="nucleotide sequence ID" value="NZ_JABRWO010000019.1"/>
</dbReference>
<name>A0A7V9A9V2_9BACT</name>
<dbReference type="EMBL" id="JABRWO010000019">
    <property type="protein sequence ID" value="MBA2117728.1"/>
    <property type="molecule type" value="Genomic_DNA"/>
</dbReference>
<dbReference type="AlphaFoldDB" id="A0A7V9A9V2"/>
<evidence type="ECO:0000313" key="2">
    <source>
        <dbReference type="Proteomes" id="UP000551616"/>
    </source>
</evidence>
<gene>
    <name evidence="1" type="ORF">HOV93_49300</name>
</gene>
<keyword evidence="2" id="KW-1185">Reference proteome</keyword>
<evidence type="ECO:0008006" key="3">
    <source>
        <dbReference type="Google" id="ProtNLM"/>
    </source>
</evidence>
<dbReference type="SUPFAM" id="SSF56399">
    <property type="entry name" value="ADP-ribosylation"/>
    <property type="match status" value="1"/>
</dbReference>
<dbReference type="Gene3D" id="3.90.175.10">
    <property type="entry name" value="Diphtheria Toxin, domain 1"/>
    <property type="match status" value="1"/>
</dbReference>
<protein>
    <recommendedName>
        <fullName evidence="3">DUF3990 domain-containing protein</fullName>
    </recommendedName>
</protein>
<proteinExistence type="predicted"/>
<sequence length="224" mass="25765">MTLFNDYHRTVVGYHGTTLSVALRLVNRISKFTSSDRDYDWLGKGVYFWEYAPKQALNFAQIRQTQLKKKRNKNSKEEYRANEPLAVVAGTIRLGFCLDLTDPENIKYVSEVYKSFQETMDLTGEDLPKNTRRYRKLDRAVFDYAYKVIEESDPNSRVDTARGVYVPASGSKRIWEGSWIAHDTHLQICVRNTASILGLWLHHPTKLEVSDACETLKSSGAIFN</sequence>
<dbReference type="Proteomes" id="UP000551616">
    <property type="component" value="Unassembled WGS sequence"/>
</dbReference>